<evidence type="ECO:0000256" key="5">
    <source>
        <dbReference type="SAM" id="Phobius"/>
    </source>
</evidence>
<feature type="transmembrane region" description="Helical" evidence="5">
    <location>
        <begin position="9"/>
        <end position="28"/>
    </location>
</feature>
<feature type="transmembrane region" description="Helical" evidence="5">
    <location>
        <begin position="75"/>
        <end position="94"/>
    </location>
</feature>
<feature type="transmembrane region" description="Helical" evidence="5">
    <location>
        <begin position="48"/>
        <end position="68"/>
    </location>
</feature>
<keyword evidence="2 5" id="KW-0812">Transmembrane</keyword>
<evidence type="ECO:0000313" key="7">
    <source>
        <dbReference type="EMBL" id="OJX61087.1"/>
    </source>
</evidence>
<sequence length="150" mass="16536">MNAIPWLSLIFRCYLGGFFLYAAIPKIMEPLAFATSIDHYHLLPSFVIHAYALVIPWLELLCGVALLAGLRVRTSALLCGIMLVMFTGAIAWAVSQGLKIDCGCFGSQGGEEVSWIKVAKNTMMIAGCAFLWKYPASPFSLDGWRKGRKE</sequence>
<evidence type="ECO:0000256" key="2">
    <source>
        <dbReference type="ARBA" id="ARBA00022692"/>
    </source>
</evidence>
<evidence type="ECO:0000313" key="8">
    <source>
        <dbReference type="Proteomes" id="UP000184233"/>
    </source>
</evidence>
<dbReference type="GO" id="GO:0030416">
    <property type="term" value="P:methylamine metabolic process"/>
    <property type="evidence" value="ECO:0007669"/>
    <property type="project" value="InterPro"/>
</dbReference>
<dbReference type="AlphaFoldDB" id="A0A1M3L689"/>
<dbReference type="EMBL" id="MKVH01000002">
    <property type="protein sequence ID" value="OJX61087.1"/>
    <property type="molecule type" value="Genomic_DNA"/>
</dbReference>
<protein>
    <recommendedName>
        <fullName evidence="6">Methylamine utilisation protein MauE domain-containing protein</fullName>
    </recommendedName>
</protein>
<dbReference type="Proteomes" id="UP000184233">
    <property type="component" value="Unassembled WGS sequence"/>
</dbReference>
<dbReference type="UniPathway" id="UPA00895"/>
<comment type="caution">
    <text evidence="7">The sequence shown here is derived from an EMBL/GenBank/DDBJ whole genome shotgun (WGS) entry which is preliminary data.</text>
</comment>
<accession>A0A1M3L689</accession>
<evidence type="ECO:0000256" key="1">
    <source>
        <dbReference type="ARBA" id="ARBA00004141"/>
    </source>
</evidence>
<proteinExistence type="predicted"/>
<dbReference type="Pfam" id="PF07291">
    <property type="entry name" value="MauE"/>
    <property type="match status" value="1"/>
</dbReference>
<gene>
    <name evidence="7" type="ORF">BGO89_00360</name>
</gene>
<dbReference type="InterPro" id="IPR009908">
    <property type="entry name" value="Methylamine_util_MauE"/>
</dbReference>
<keyword evidence="3 5" id="KW-1133">Transmembrane helix</keyword>
<organism evidence="7 8">
    <name type="scientific">Candidatus Kapaibacterium thiocyanatum</name>
    <dbReference type="NCBI Taxonomy" id="1895771"/>
    <lineage>
        <taxon>Bacteria</taxon>
        <taxon>Pseudomonadati</taxon>
        <taxon>Candidatus Kapaibacteriota</taxon>
        <taxon>Candidatus Kapaibacteriia</taxon>
        <taxon>Candidatus Kapaibacteriales</taxon>
        <taxon>Candidatus Kapaibacteriaceae</taxon>
        <taxon>Candidatus Kapaibacterium</taxon>
    </lineage>
</organism>
<feature type="domain" description="Methylamine utilisation protein MauE" evidence="6">
    <location>
        <begin position="5"/>
        <end position="132"/>
    </location>
</feature>
<evidence type="ECO:0000256" key="3">
    <source>
        <dbReference type="ARBA" id="ARBA00022989"/>
    </source>
</evidence>
<reference evidence="7 8" key="1">
    <citation type="submission" date="2016-09" db="EMBL/GenBank/DDBJ databases">
        <title>Genome-resolved meta-omics ties microbial dynamics to process performance in biotechnology for thiocyanate degradation.</title>
        <authorList>
            <person name="Kantor R.S."/>
            <person name="Huddy R.J."/>
            <person name="Iyer R."/>
            <person name="Thomas B.C."/>
            <person name="Brown C.T."/>
            <person name="Anantharaman K."/>
            <person name="Tringe S."/>
            <person name="Hettich R.L."/>
            <person name="Harrison S.T."/>
            <person name="Banfield J.F."/>
        </authorList>
    </citation>
    <scope>NUCLEOTIDE SEQUENCE [LARGE SCALE GENOMIC DNA]</scope>
    <source>
        <strain evidence="7">59-99</strain>
    </source>
</reference>
<evidence type="ECO:0000256" key="4">
    <source>
        <dbReference type="ARBA" id="ARBA00023136"/>
    </source>
</evidence>
<keyword evidence="4 5" id="KW-0472">Membrane</keyword>
<dbReference type="GO" id="GO:0016020">
    <property type="term" value="C:membrane"/>
    <property type="evidence" value="ECO:0007669"/>
    <property type="project" value="UniProtKB-SubCell"/>
</dbReference>
<dbReference type="STRING" id="1895771.BGO89_00360"/>
<comment type="subcellular location">
    <subcellularLocation>
        <location evidence="1">Membrane</location>
        <topology evidence="1">Multi-pass membrane protein</topology>
    </subcellularLocation>
</comment>
<evidence type="ECO:0000259" key="6">
    <source>
        <dbReference type="Pfam" id="PF07291"/>
    </source>
</evidence>
<name>A0A1M3L689_9BACT</name>